<accession>A0A3N5XY41</accession>
<dbReference type="SMART" id="SM00702">
    <property type="entry name" value="P4Hc"/>
    <property type="match status" value="1"/>
</dbReference>
<dbReference type="InterPro" id="IPR051559">
    <property type="entry name" value="HIF_prolyl_hydroxylases"/>
</dbReference>
<dbReference type="RefSeq" id="WP_124028443.1">
    <property type="nucleotide sequence ID" value="NZ_JBHRSN010000007.1"/>
</dbReference>
<dbReference type="GO" id="GO:0008198">
    <property type="term" value="F:ferrous iron binding"/>
    <property type="evidence" value="ECO:0007669"/>
    <property type="project" value="TreeGrafter"/>
</dbReference>
<evidence type="ECO:0000313" key="9">
    <source>
        <dbReference type="Proteomes" id="UP000275281"/>
    </source>
</evidence>
<proteinExistence type="predicted"/>
<feature type="domain" description="Fe2OG dioxygenase" evidence="7">
    <location>
        <begin position="115"/>
        <end position="212"/>
    </location>
</feature>
<dbReference type="PANTHER" id="PTHR12907:SF26">
    <property type="entry name" value="HIF PROLYL HYDROXYLASE, ISOFORM C"/>
    <property type="match status" value="1"/>
</dbReference>
<keyword evidence="2" id="KW-0479">Metal-binding</keyword>
<evidence type="ECO:0000256" key="6">
    <source>
        <dbReference type="ARBA" id="ARBA00023004"/>
    </source>
</evidence>
<dbReference type="OrthoDB" id="9783171at2"/>
<dbReference type="GO" id="GO:0071456">
    <property type="term" value="P:cellular response to hypoxia"/>
    <property type="evidence" value="ECO:0007669"/>
    <property type="project" value="TreeGrafter"/>
</dbReference>
<dbReference type="AlphaFoldDB" id="A0A3N5XY41"/>
<dbReference type="GO" id="GO:0031418">
    <property type="term" value="F:L-ascorbic acid binding"/>
    <property type="evidence" value="ECO:0007669"/>
    <property type="project" value="UniProtKB-KW"/>
</dbReference>
<dbReference type="InterPro" id="IPR005123">
    <property type="entry name" value="Oxoglu/Fe-dep_dioxygenase_dom"/>
</dbReference>
<keyword evidence="5" id="KW-0560">Oxidoreductase</keyword>
<dbReference type="Pfam" id="PF13640">
    <property type="entry name" value="2OG-FeII_Oxy_3"/>
    <property type="match status" value="1"/>
</dbReference>
<dbReference type="InterPro" id="IPR044862">
    <property type="entry name" value="Pro_4_hyd_alph_FE2OG_OXY"/>
</dbReference>
<evidence type="ECO:0000256" key="2">
    <source>
        <dbReference type="ARBA" id="ARBA00022723"/>
    </source>
</evidence>
<comment type="caution">
    <text evidence="8">The sequence shown here is derived from an EMBL/GenBank/DDBJ whole genome shotgun (WGS) entry which is preliminary data.</text>
</comment>
<gene>
    <name evidence="8" type="ORF">DRW07_13445</name>
</gene>
<dbReference type="EMBL" id="RPOK01000004">
    <property type="protein sequence ID" value="RPJ65812.1"/>
    <property type="molecule type" value="Genomic_DNA"/>
</dbReference>
<dbReference type="InterPro" id="IPR006620">
    <property type="entry name" value="Pro_4_hyd_alph"/>
</dbReference>
<dbReference type="Gene3D" id="2.60.120.620">
    <property type="entry name" value="q2cbj1_9rhob like domain"/>
    <property type="match status" value="1"/>
</dbReference>
<evidence type="ECO:0000259" key="7">
    <source>
        <dbReference type="PROSITE" id="PS51471"/>
    </source>
</evidence>
<name>A0A3N5XY41_9ALTE</name>
<keyword evidence="9" id="KW-1185">Reference proteome</keyword>
<dbReference type="GO" id="GO:0031543">
    <property type="term" value="F:peptidyl-proline dioxygenase activity"/>
    <property type="evidence" value="ECO:0007669"/>
    <property type="project" value="TreeGrafter"/>
</dbReference>
<evidence type="ECO:0000256" key="1">
    <source>
        <dbReference type="ARBA" id="ARBA00001961"/>
    </source>
</evidence>
<reference evidence="8 9" key="1">
    <citation type="submission" date="2018-11" db="EMBL/GenBank/DDBJ databases">
        <authorList>
            <person name="Ye M.-Q."/>
            <person name="Du Z.-J."/>
        </authorList>
    </citation>
    <scope>NUCLEOTIDE SEQUENCE [LARGE SCALE GENOMIC DNA]</scope>
    <source>
        <strain evidence="8 9">U0105</strain>
    </source>
</reference>
<protein>
    <submittedName>
        <fullName evidence="8">2OG-Fe(II) oxygenase</fullName>
    </submittedName>
</protein>
<organism evidence="8 9">
    <name type="scientific">Alteromonas sediminis</name>
    <dbReference type="NCBI Taxonomy" id="2259342"/>
    <lineage>
        <taxon>Bacteria</taxon>
        <taxon>Pseudomonadati</taxon>
        <taxon>Pseudomonadota</taxon>
        <taxon>Gammaproteobacteria</taxon>
        <taxon>Alteromonadales</taxon>
        <taxon>Alteromonadaceae</taxon>
        <taxon>Alteromonas/Salinimonas group</taxon>
        <taxon>Alteromonas</taxon>
    </lineage>
</organism>
<dbReference type="PANTHER" id="PTHR12907">
    <property type="entry name" value="EGL NINE HOMOLOG-RELATED"/>
    <property type="match status" value="1"/>
</dbReference>
<evidence type="ECO:0000256" key="3">
    <source>
        <dbReference type="ARBA" id="ARBA00022896"/>
    </source>
</evidence>
<comment type="cofactor">
    <cofactor evidence="1">
        <name>L-ascorbate</name>
        <dbReference type="ChEBI" id="CHEBI:38290"/>
    </cofactor>
</comment>
<keyword evidence="3" id="KW-0847">Vitamin C</keyword>
<keyword evidence="4" id="KW-0223">Dioxygenase</keyword>
<evidence type="ECO:0000313" key="8">
    <source>
        <dbReference type="EMBL" id="RPJ65812.1"/>
    </source>
</evidence>
<keyword evidence="6" id="KW-0408">Iron</keyword>
<dbReference type="PROSITE" id="PS51471">
    <property type="entry name" value="FE2OG_OXY"/>
    <property type="match status" value="1"/>
</dbReference>
<evidence type="ECO:0000256" key="4">
    <source>
        <dbReference type="ARBA" id="ARBA00022964"/>
    </source>
</evidence>
<dbReference type="Proteomes" id="UP000275281">
    <property type="component" value="Unassembled WGS sequence"/>
</dbReference>
<evidence type="ECO:0000256" key="5">
    <source>
        <dbReference type="ARBA" id="ARBA00023002"/>
    </source>
</evidence>
<sequence length="220" mass="24872">MTNLELFSAGEESKPALDYLFEKISEDLREKGLSINPFAVPTDIAQGLHDLACRLPGDAFKTAGIGRQSDYEVNQFVRNDNIAWIYGDDPVEQDWLGFSDALMRHLNRTLFLGLTSFESHFARYPAGHFYKRHLDAFKGHSNRKVSMVLYLNHNWTLDDGGELVIYKDDIDRNGIKVQPGFATLALFLSEDFPHEVLPASRQRLSVAGWFSVNSGIFPVC</sequence>